<dbReference type="Pfam" id="PF12318">
    <property type="entry name" value="FAD-SLDH"/>
    <property type="match status" value="1"/>
</dbReference>
<proteinExistence type="predicted"/>
<dbReference type="RefSeq" id="WP_026637394.1">
    <property type="nucleotide sequence ID" value="NZ_CP140152.1"/>
</dbReference>
<dbReference type="GeneID" id="43164135"/>
<gene>
    <name evidence="1" type="ORF">SR858_09120</name>
</gene>
<dbReference type="InterPro" id="IPR006311">
    <property type="entry name" value="TAT_signal"/>
</dbReference>
<dbReference type="PROSITE" id="PS51318">
    <property type="entry name" value="TAT"/>
    <property type="match status" value="1"/>
</dbReference>
<dbReference type="EMBL" id="CP140152">
    <property type="protein sequence ID" value="WQH06465.1"/>
    <property type="molecule type" value="Genomic_DNA"/>
</dbReference>
<dbReference type="Proteomes" id="UP001326110">
    <property type="component" value="Chromosome"/>
</dbReference>
<keyword evidence="2" id="KW-1185">Reference proteome</keyword>
<evidence type="ECO:0000313" key="1">
    <source>
        <dbReference type="EMBL" id="WQH06465.1"/>
    </source>
</evidence>
<accession>A0ABZ0Y379</accession>
<name>A0ABZ0Y379_9BURK</name>
<sequence>MALSRRKFLLGATVTGAWVTWGALPAWGVGATASSAQFMEVSKLLINHQLDETVGARIAAAAAKKYPQCAQMLTSIAALAQAKQAKQVEDFFGDIPEGPLQEFAHWVIFAWYSGCSSPKKDAQLFTFEHALTYKTTADTVAMPSYGFSGPNLWSRPIVPLSNMPIF</sequence>
<evidence type="ECO:0000313" key="2">
    <source>
        <dbReference type="Proteomes" id="UP001326110"/>
    </source>
</evidence>
<protein>
    <submittedName>
        <fullName evidence="1">Sugar dehydrogenase complex small subunit</fullName>
    </submittedName>
</protein>
<reference evidence="1 2" key="1">
    <citation type="submission" date="2023-11" db="EMBL/GenBank/DDBJ databases">
        <title>MicrobeMod: A computational toolkit for identifying prokaryotic methylation and restriction-modification with nanopore sequencing.</title>
        <authorList>
            <person name="Crits-Christoph A."/>
            <person name="Kang S.C."/>
            <person name="Lee H."/>
            <person name="Ostrov N."/>
        </authorList>
    </citation>
    <scope>NUCLEOTIDE SEQUENCE [LARGE SCALE GENOMIC DNA]</scope>
    <source>
        <strain evidence="1 2">ATCC 25935</strain>
    </source>
</reference>
<organism evidence="1 2">
    <name type="scientific">Duganella zoogloeoides</name>
    <dbReference type="NCBI Taxonomy" id="75659"/>
    <lineage>
        <taxon>Bacteria</taxon>
        <taxon>Pseudomonadati</taxon>
        <taxon>Pseudomonadota</taxon>
        <taxon>Betaproteobacteria</taxon>
        <taxon>Burkholderiales</taxon>
        <taxon>Oxalobacteraceae</taxon>
        <taxon>Telluria group</taxon>
        <taxon>Duganella</taxon>
    </lineage>
</organism>
<dbReference type="InterPro" id="IPR024651">
    <property type="entry name" value="FAD-SLDH_ssu"/>
</dbReference>